<geneLocation type="plasmid" evidence="3">
    <name>unnamed1</name>
</geneLocation>
<feature type="compositionally biased region" description="Low complexity" evidence="1">
    <location>
        <begin position="71"/>
        <end position="87"/>
    </location>
</feature>
<dbReference type="OrthoDB" id="8962615at2"/>
<dbReference type="Proteomes" id="UP000270411">
    <property type="component" value="Plasmid unnamed1"/>
</dbReference>
<keyword evidence="3" id="KW-0614">Plasmid</keyword>
<feature type="chain" id="PRO_5017996821" description="Lipoprotein transmembrane" evidence="2">
    <location>
        <begin position="33"/>
        <end position="323"/>
    </location>
</feature>
<dbReference type="EMBL" id="CP033968">
    <property type="protein sequence ID" value="AZG12092.1"/>
    <property type="molecule type" value="Genomic_DNA"/>
</dbReference>
<feature type="region of interest" description="Disordered" evidence="1">
    <location>
        <begin position="37"/>
        <end position="90"/>
    </location>
</feature>
<organism evidence="3 4">
    <name type="scientific">Cupriavidus pauculus</name>
    <dbReference type="NCBI Taxonomy" id="82633"/>
    <lineage>
        <taxon>Bacteria</taxon>
        <taxon>Pseudomonadati</taxon>
        <taxon>Pseudomonadota</taxon>
        <taxon>Betaproteobacteria</taxon>
        <taxon>Burkholderiales</taxon>
        <taxon>Burkholderiaceae</taxon>
        <taxon>Cupriavidus</taxon>
    </lineage>
</organism>
<gene>
    <name evidence="3" type="ORF">EHF44_01020</name>
</gene>
<keyword evidence="2" id="KW-0732">Signal</keyword>
<evidence type="ECO:0000256" key="2">
    <source>
        <dbReference type="SAM" id="SignalP"/>
    </source>
</evidence>
<reference evidence="4" key="1">
    <citation type="submission" date="2018-11" db="EMBL/GenBank/DDBJ databases">
        <title>FDA dAtabase for Regulatory Grade micrObial Sequences (FDA-ARGOS): Supporting development and validation of Infectious Disease Dx tests.</title>
        <authorList>
            <person name="Goldberg B."/>
            <person name="Campos J."/>
            <person name="Tallon L."/>
            <person name="Sadzewicz L."/>
            <person name="Zhao X."/>
            <person name="Vavikolanu K."/>
            <person name="Mehta A."/>
            <person name="Aluvathingal J."/>
            <person name="Nadendla S."/>
            <person name="Geyer C."/>
            <person name="Nandy P."/>
            <person name="Yan Y."/>
            <person name="Sichtig H."/>
        </authorList>
    </citation>
    <scope>NUCLEOTIDE SEQUENCE [LARGE SCALE GENOMIC DNA]</scope>
    <source>
        <strain evidence="4">FDAARGOS_614</strain>
        <plasmid evidence="4">unnamed1</plasmid>
    </source>
</reference>
<evidence type="ECO:0000313" key="3">
    <source>
        <dbReference type="EMBL" id="AZG12092.1"/>
    </source>
</evidence>
<feature type="signal peptide" evidence="2">
    <location>
        <begin position="1"/>
        <end position="32"/>
    </location>
</feature>
<name>A0A3G8GXN1_9BURK</name>
<accession>A0A3G8GXN1</accession>
<evidence type="ECO:0008006" key="5">
    <source>
        <dbReference type="Google" id="ProtNLM"/>
    </source>
</evidence>
<dbReference type="AlphaFoldDB" id="A0A3G8GXN1"/>
<proteinExistence type="predicted"/>
<dbReference type="KEGG" id="cpau:EHF44_01020"/>
<evidence type="ECO:0000256" key="1">
    <source>
        <dbReference type="SAM" id="MobiDB-lite"/>
    </source>
</evidence>
<evidence type="ECO:0000313" key="4">
    <source>
        <dbReference type="Proteomes" id="UP000270411"/>
    </source>
</evidence>
<protein>
    <recommendedName>
        <fullName evidence="5">Lipoprotein transmembrane</fullName>
    </recommendedName>
</protein>
<sequence>MPNSTVQGDVLMMKSTRSFAILAGLAASLALAACGGGGEDAVKPDSAPIISTPQPGNPSNPTPAEPAQPAGPTTPSNPSGPTTPGLTVTGSASLVGSQNVTVLFAGTALKPTGLAGNFLSALTVPATAQAVTAEGAYTTLGASNGAMSVKLSDVAEIDDVAGNGQYAIGRWKVGSFDVTTPTVNNTQTLRANQAAPYAVGIPLDLYSGPSTGTLACTYEASTKPTSLDGSIAAGTFNGAGSSAIINLATKVITLNLSLDIGADHGVTVSKANILVDMPTTGGGSSVIAETVGSDLSKPYLVIAYGTVTPTSGDVGGLAVFRCQ</sequence>
<feature type="compositionally biased region" description="Pro residues" evidence="1">
    <location>
        <begin position="55"/>
        <end position="66"/>
    </location>
</feature>